<evidence type="ECO:0000256" key="3">
    <source>
        <dbReference type="ARBA" id="ARBA00023163"/>
    </source>
</evidence>
<dbReference type="PANTHER" id="PTHR44688:SF16">
    <property type="entry name" value="DNA-BINDING TRANSCRIPTIONAL ACTIVATOR DEVR_DOSR"/>
    <property type="match status" value="1"/>
</dbReference>
<dbReference type="GO" id="GO:0003677">
    <property type="term" value="F:DNA binding"/>
    <property type="evidence" value="ECO:0007669"/>
    <property type="project" value="UniProtKB-KW"/>
</dbReference>
<evidence type="ECO:0000313" key="5">
    <source>
        <dbReference type="EMBL" id="EQM95195.1"/>
    </source>
</evidence>
<dbReference type="AlphaFoldDB" id="T5LQH8"/>
<protein>
    <recommendedName>
        <fullName evidence="4">HTH luxR-type domain-containing protein</fullName>
    </recommendedName>
</protein>
<dbReference type="InterPro" id="IPR036388">
    <property type="entry name" value="WH-like_DNA-bd_sf"/>
</dbReference>
<organism evidence="5 6">
    <name type="scientific">Oxalobacter paraformigenes</name>
    <dbReference type="NCBI Taxonomy" id="556268"/>
    <lineage>
        <taxon>Bacteria</taxon>
        <taxon>Pseudomonadati</taxon>
        <taxon>Pseudomonadota</taxon>
        <taxon>Betaproteobacteria</taxon>
        <taxon>Burkholderiales</taxon>
        <taxon>Oxalobacteraceae</taxon>
        <taxon>Oxalobacter</taxon>
    </lineage>
</organism>
<keyword evidence="6" id="KW-1185">Reference proteome</keyword>
<dbReference type="PRINTS" id="PR00038">
    <property type="entry name" value="HTHLUXR"/>
</dbReference>
<dbReference type="RefSeq" id="WP_020995179.1">
    <property type="nucleotide sequence ID" value="NZ_CABMNL010000001.1"/>
</dbReference>
<dbReference type="InterPro" id="IPR000792">
    <property type="entry name" value="Tscrpt_reg_LuxR_C"/>
</dbReference>
<dbReference type="SMART" id="SM00421">
    <property type="entry name" value="HTH_LUXR"/>
    <property type="match status" value="2"/>
</dbReference>
<sequence length="131" mass="15359">MLLGEKNKSWNVFNVGWKIKEIGEKLYISRYTVSRHLRNLCSKNKTRNAIELMVKFSCFHPGEVFSHPVLTHRENQILDLIMQGFDSQGIAYSMSISSKTVRKHRENILRKLNVQSMRMVASLMLRLKIKH</sequence>
<dbReference type="Pfam" id="PF00196">
    <property type="entry name" value="GerE"/>
    <property type="match status" value="1"/>
</dbReference>
<dbReference type="GO" id="GO:0006355">
    <property type="term" value="P:regulation of DNA-templated transcription"/>
    <property type="evidence" value="ECO:0007669"/>
    <property type="project" value="InterPro"/>
</dbReference>
<evidence type="ECO:0000313" key="6">
    <source>
        <dbReference type="Proteomes" id="UP000003973"/>
    </source>
</evidence>
<dbReference type="EMBL" id="ACDP02000023">
    <property type="protein sequence ID" value="EQM95195.1"/>
    <property type="molecule type" value="Genomic_DNA"/>
</dbReference>
<name>T5LQH8_9BURK</name>
<dbReference type="PROSITE" id="PS00622">
    <property type="entry name" value="HTH_LUXR_1"/>
    <property type="match status" value="1"/>
</dbReference>
<dbReference type="Proteomes" id="UP000003973">
    <property type="component" value="Unassembled WGS sequence"/>
</dbReference>
<accession>T5LQH8</accession>
<keyword evidence="2" id="KW-0238">DNA-binding</keyword>
<keyword evidence="3" id="KW-0804">Transcription</keyword>
<dbReference type="Gene3D" id="1.10.10.10">
    <property type="entry name" value="Winged helix-like DNA-binding domain superfamily/Winged helix DNA-binding domain"/>
    <property type="match status" value="2"/>
</dbReference>
<dbReference type="SUPFAM" id="SSF46894">
    <property type="entry name" value="C-terminal effector domain of the bipartite response regulators"/>
    <property type="match status" value="2"/>
</dbReference>
<dbReference type="CDD" id="cd06170">
    <property type="entry name" value="LuxR_C_like"/>
    <property type="match status" value="1"/>
</dbReference>
<dbReference type="PROSITE" id="PS50043">
    <property type="entry name" value="HTH_LUXR_2"/>
    <property type="match status" value="1"/>
</dbReference>
<evidence type="ECO:0000256" key="1">
    <source>
        <dbReference type="ARBA" id="ARBA00023015"/>
    </source>
</evidence>
<feature type="domain" description="HTH luxR-type" evidence="4">
    <location>
        <begin position="63"/>
        <end position="128"/>
    </location>
</feature>
<evidence type="ECO:0000256" key="2">
    <source>
        <dbReference type="ARBA" id="ARBA00023125"/>
    </source>
</evidence>
<evidence type="ECO:0000259" key="4">
    <source>
        <dbReference type="PROSITE" id="PS50043"/>
    </source>
</evidence>
<dbReference type="eggNOG" id="COG2197">
    <property type="taxonomic scope" value="Bacteria"/>
</dbReference>
<proteinExistence type="predicted"/>
<dbReference type="InterPro" id="IPR016032">
    <property type="entry name" value="Sig_transdc_resp-reg_C-effctor"/>
</dbReference>
<gene>
    <name evidence="5" type="ORF">OFAG_02291</name>
</gene>
<dbReference type="HOGENOM" id="CLU_1925474_0_0_4"/>
<comment type="caution">
    <text evidence="5">The sequence shown here is derived from an EMBL/GenBank/DDBJ whole genome shotgun (WGS) entry which is preliminary data.</text>
</comment>
<dbReference type="PANTHER" id="PTHR44688">
    <property type="entry name" value="DNA-BINDING TRANSCRIPTIONAL ACTIVATOR DEVR_DOSR"/>
    <property type="match status" value="1"/>
</dbReference>
<reference evidence="5" key="1">
    <citation type="submission" date="2011-10" db="EMBL/GenBank/DDBJ databases">
        <title>The Genome Sequence of Oxalobacter formigenes HOxBLS.</title>
        <authorList>
            <consortium name="The Broad Institute Genome Sequencing Platform"/>
            <person name="Earl A."/>
            <person name="Ward D."/>
            <person name="Feldgarden M."/>
            <person name="Gevers D."/>
            <person name="Allison M.J."/>
            <person name="Humphrey S."/>
            <person name="Young S.K."/>
            <person name="Zeng Q."/>
            <person name="Gargeya S."/>
            <person name="Fitzgerald M."/>
            <person name="Haas B."/>
            <person name="Abouelleil A."/>
            <person name="Alvarado L."/>
            <person name="Arachchi H.M."/>
            <person name="Berlin A."/>
            <person name="Brown A."/>
            <person name="Chapman S.B."/>
            <person name="Chen Z."/>
            <person name="Dunbar C."/>
            <person name="Freedman E."/>
            <person name="Gearin G."/>
            <person name="Goldberg J."/>
            <person name="Griggs A."/>
            <person name="Gujja S."/>
            <person name="Heiman D."/>
            <person name="Howarth C."/>
            <person name="Larson L."/>
            <person name="Lui A."/>
            <person name="MacDonald P.J.P."/>
            <person name="Montmayeur A."/>
            <person name="Murphy C."/>
            <person name="Neiman D."/>
            <person name="Pearson M."/>
            <person name="Priest M."/>
            <person name="Roberts A."/>
            <person name="Saif S."/>
            <person name="Shea T."/>
            <person name="Shenoy N."/>
            <person name="Sisk P."/>
            <person name="Stolte C."/>
            <person name="Sykes S."/>
            <person name="Wortman J."/>
            <person name="Nusbaum C."/>
            <person name="Birren B."/>
        </authorList>
    </citation>
    <scope>NUCLEOTIDE SEQUENCE [LARGE SCALE GENOMIC DNA]</scope>
    <source>
        <strain evidence="5">HOxBLS</strain>
    </source>
</reference>
<keyword evidence="1" id="KW-0805">Transcription regulation</keyword>